<protein>
    <recommendedName>
        <fullName evidence="4">DUF4190 domain-containing protein</fullName>
    </recommendedName>
</protein>
<dbReference type="EMBL" id="WVUH01000053">
    <property type="protein sequence ID" value="MBO4206144.1"/>
    <property type="molecule type" value="Genomic_DNA"/>
</dbReference>
<feature type="transmembrane region" description="Helical" evidence="1">
    <location>
        <begin position="41"/>
        <end position="65"/>
    </location>
</feature>
<name>A0ABS3VNQ0_MICEH</name>
<gene>
    <name evidence="2" type="ORF">GSF22_09005</name>
</gene>
<accession>A0ABS3VNQ0</accession>
<comment type="caution">
    <text evidence="2">The sequence shown here is derived from an EMBL/GenBank/DDBJ whole genome shotgun (WGS) entry which is preliminary data.</text>
</comment>
<organism evidence="2 3">
    <name type="scientific">Micromonospora echinofusca</name>
    <dbReference type="NCBI Taxonomy" id="47858"/>
    <lineage>
        <taxon>Bacteria</taxon>
        <taxon>Bacillati</taxon>
        <taxon>Actinomycetota</taxon>
        <taxon>Actinomycetes</taxon>
        <taxon>Micromonosporales</taxon>
        <taxon>Micromonosporaceae</taxon>
        <taxon>Micromonospora</taxon>
    </lineage>
</organism>
<evidence type="ECO:0008006" key="4">
    <source>
        <dbReference type="Google" id="ProtNLM"/>
    </source>
</evidence>
<keyword evidence="3" id="KW-1185">Reference proteome</keyword>
<reference evidence="2 3" key="1">
    <citation type="submission" date="2019-12" db="EMBL/GenBank/DDBJ databases">
        <title>Whole genome sequencing of endophytic Actinobacterium Micromonospora sp. MPMI6T.</title>
        <authorList>
            <person name="Evv R."/>
            <person name="Podile A.R."/>
        </authorList>
    </citation>
    <scope>NUCLEOTIDE SEQUENCE [LARGE SCALE GENOMIC DNA]</scope>
    <source>
        <strain evidence="2 3">MPMI6</strain>
    </source>
</reference>
<keyword evidence="1" id="KW-1133">Transmembrane helix</keyword>
<feature type="transmembrane region" description="Helical" evidence="1">
    <location>
        <begin position="16"/>
        <end position="35"/>
    </location>
</feature>
<evidence type="ECO:0000313" key="2">
    <source>
        <dbReference type="EMBL" id="MBO4206144.1"/>
    </source>
</evidence>
<evidence type="ECO:0000256" key="1">
    <source>
        <dbReference type="SAM" id="Phobius"/>
    </source>
</evidence>
<keyword evidence="1" id="KW-0472">Membrane</keyword>
<keyword evidence="1" id="KW-0812">Transmembrane</keyword>
<feature type="transmembrane region" description="Helical" evidence="1">
    <location>
        <begin position="72"/>
        <end position="91"/>
    </location>
</feature>
<evidence type="ECO:0000313" key="3">
    <source>
        <dbReference type="Proteomes" id="UP000823521"/>
    </source>
</evidence>
<dbReference type="Proteomes" id="UP000823521">
    <property type="component" value="Unassembled WGS sequence"/>
</dbReference>
<proteinExistence type="predicted"/>
<dbReference type="RefSeq" id="WP_208812799.1">
    <property type="nucleotide sequence ID" value="NZ_WVUH01000053.1"/>
</dbReference>
<sequence>MPVTEGSSRTTHNRRFLLGVVGVWLLLVACCYLMYPLIDAISLLALLALAACWLSAGSGSVLALIVLLRRRAYGWAAGVLVVALGSGLLLWTTDWERTYVDSQFHLHRNQLAELAARYRNGQLPSASVLPWRLRHLSIDGRAHKRDSALYLPVWQDWRAESGVGIGYFPTSPGTDTLIATAAGDMGQPVRYLGDGWWWVA</sequence>